<dbReference type="PANTHER" id="PTHR28043:SF1">
    <property type="entry name" value="INCREASED RECOMBINATION CENTERS PROTEIN 6"/>
    <property type="match status" value="1"/>
</dbReference>
<dbReference type="PANTHER" id="PTHR28043">
    <property type="entry name" value="INCREASED RECOMBINATION CENTERS PROTEIN 6"/>
    <property type="match status" value="1"/>
</dbReference>
<evidence type="ECO:0000256" key="4">
    <source>
        <dbReference type="ARBA" id="ARBA00022447"/>
    </source>
</evidence>
<dbReference type="InterPro" id="IPR034627">
    <property type="entry name" value="Irc6"/>
</dbReference>
<dbReference type="Proteomes" id="UP000189911">
    <property type="component" value="Chromosome D"/>
</dbReference>
<protein>
    <recommendedName>
        <fullName evidence="3">Increased recombination centers protein 6</fullName>
    </recommendedName>
</protein>
<evidence type="ECO:0000256" key="3">
    <source>
        <dbReference type="ARBA" id="ARBA00015902"/>
    </source>
</evidence>
<sequence>MQHDVAVQRASLPLRNKILVAFSHEVANKDDILSKVFSSNVSAGSQIYRDVKWSTKYYSVLFDVYIDIFDDLSEWLSEFCSSDYHELQQVLAGFIVVMPCKEKDDVRKILQLEQCKDFEGSFAAILATKVSFSNEMLCLLEEELVVKGIEMTVDQEIAGSGFEKFCGVERIREMIDTYEWPVDMVQLNHNTVAKEPPLTVPEIPLEEVLSKLHEARAKYLGMDSSAEGEKFAKDVAEELGKYL</sequence>
<dbReference type="AlphaFoldDB" id="A0A1G4JDS8"/>
<dbReference type="EMBL" id="LT598448">
    <property type="protein sequence ID" value="SCU88105.1"/>
    <property type="molecule type" value="Genomic_DNA"/>
</dbReference>
<keyword evidence="6" id="KW-1185">Reference proteome</keyword>
<evidence type="ECO:0000313" key="5">
    <source>
        <dbReference type="EMBL" id="SCU88105.1"/>
    </source>
</evidence>
<proteinExistence type="inferred from homology"/>
<dbReference type="GO" id="GO:0030674">
    <property type="term" value="F:protein-macromolecule adaptor activity"/>
    <property type="evidence" value="ECO:0007669"/>
    <property type="project" value="TreeGrafter"/>
</dbReference>
<dbReference type="Gene3D" id="3.40.50.11960">
    <property type="match status" value="1"/>
</dbReference>
<comment type="similarity">
    <text evidence="2">Belongs to the IRC6 family.</text>
</comment>
<comment type="function">
    <text evidence="1">Involved in gross chromosomal rearrangements (GCRs) and telomere healing.</text>
</comment>
<gene>
    <name evidence="5" type="ORF">LANO_0D01112G</name>
</gene>
<name>A0A1G4JDS8_9SACH</name>
<dbReference type="OrthoDB" id="10261384at2759"/>
<reference evidence="6" key="1">
    <citation type="submission" date="2016-03" db="EMBL/GenBank/DDBJ databases">
        <authorList>
            <person name="Devillers Hugo."/>
        </authorList>
    </citation>
    <scope>NUCLEOTIDE SEQUENCE [LARGE SCALE GENOMIC DNA]</scope>
</reference>
<evidence type="ECO:0000256" key="2">
    <source>
        <dbReference type="ARBA" id="ARBA00007973"/>
    </source>
</evidence>
<dbReference type="GO" id="GO:0016192">
    <property type="term" value="P:vesicle-mediated transport"/>
    <property type="evidence" value="ECO:0007669"/>
    <property type="project" value="InterPro"/>
</dbReference>
<keyword evidence="4" id="KW-0160">Chromosomal rearrangement</keyword>
<organism evidence="5 6">
    <name type="scientific">Lachancea nothofagi CBS 11611</name>
    <dbReference type="NCBI Taxonomy" id="1266666"/>
    <lineage>
        <taxon>Eukaryota</taxon>
        <taxon>Fungi</taxon>
        <taxon>Dikarya</taxon>
        <taxon>Ascomycota</taxon>
        <taxon>Saccharomycotina</taxon>
        <taxon>Saccharomycetes</taxon>
        <taxon>Saccharomycetales</taxon>
        <taxon>Saccharomycetaceae</taxon>
        <taxon>Lachancea</taxon>
    </lineage>
</organism>
<evidence type="ECO:0000313" key="6">
    <source>
        <dbReference type="Proteomes" id="UP000189911"/>
    </source>
</evidence>
<evidence type="ECO:0000256" key="1">
    <source>
        <dbReference type="ARBA" id="ARBA00002976"/>
    </source>
</evidence>
<accession>A0A1G4JDS8</accession>